<evidence type="ECO:0000259" key="4">
    <source>
        <dbReference type="PROSITE" id="PS50932"/>
    </source>
</evidence>
<comment type="caution">
    <text evidence="5">The sequence shown here is derived from an EMBL/GenBank/DDBJ whole genome shotgun (WGS) entry which is preliminary data.</text>
</comment>
<dbReference type="SUPFAM" id="SSF53822">
    <property type="entry name" value="Periplasmic binding protein-like I"/>
    <property type="match status" value="1"/>
</dbReference>
<sequence>MVGKKSVTINDIAKEAGVSKATVSRVLNTPEKVSEETRKKVLEVIKKRQYRPNPFARGLNTRKTGVIGVLVSDITNPFYAVMVRSIEEVCRAYQYHIFLCNTGGRQEEEELYLRSLLEKRVDGVILGATQTDSAIIHLLEDVEIPFIFVSRLPRERECYDYVMADNILGGYMATRYLLSLGHTRIAYFAGRWATSSNLDRFEGYRKALCEAGIEVKEEHIYHGEFTMEGGYREGIKMLSIEKDRPTAVFCANDAMAIGLLEACHERGVRVPEALSIIGFDDIPLSSLWSIQLTTISQSIAEMGALSGKIILDKILHPERRTIPQQVVFPPKLIVRKTCAKLEQGA</sequence>
<evidence type="ECO:0000256" key="3">
    <source>
        <dbReference type="ARBA" id="ARBA00023163"/>
    </source>
</evidence>
<dbReference type="PANTHER" id="PTHR30146">
    <property type="entry name" value="LACI-RELATED TRANSCRIPTIONAL REPRESSOR"/>
    <property type="match status" value="1"/>
</dbReference>
<dbReference type="Pfam" id="PF00532">
    <property type="entry name" value="Peripla_BP_1"/>
    <property type="match status" value="1"/>
</dbReference>
<dbReference type="EMBL" id="DTFV01000032">
    <property type="protein sequence ID" value="HGI30015.1"/>
    <property type="molecule type" value="Genomic_DNA"/>
</dbReference>
<dbReference type="Gene3D" id="1.10.260.40">
    <property type="entry name" value="lambda repressor-like DNA-binding domains"/>
    <property type="match status" value="1"/>
</dbReference>
<reference evidence="5" key="1">
    <citation type="journal article" date="2020" name="mSystems">
        <title>Genome- and Community-Level Interaction Insights into Carbon Utilization and Element Cycling Functions of Hydrothermarchaeota in Hydrothermal Sediment.</title>
        <authorList>
            <person name="Zhou Z."/>
            <person name="Liu Y."/>
            <person name="Xu W."/>
            <person name="Pan J."/>
            <person name="Luo Z.H."/>
            <person name="Li M."/>
        </authorList>
    </citation>
    <scope>NUCLEOTIDE SEQUENCE [LARGE SCALE GENOMIC DNA]</scope>
    <source>
        <strain evidence="5">SpSt-747</strain>
    </source>
</reference>
<dbReference type="GO" id="GO:0003700">
    <property type="term" value="F:DNA-binding transcription factor activity"/>
    <property type="evidence" value="ECO:0007669"/>
    <property type="project" value="TreeGrafter"/>
</dbReference>
<dbReference type="Pfam" id="PF00356">
    <property type="entry name" value="LacI"/>
    <property type="match status" value="1"/>
</dbReference>
<organism evidence="5">
    <name type="scientific">Candidatus Caldatribacterium californiense</name>
    <dbReference type="NCBI Taxonomy" id="1454726"/>
    <lineage>
        <taxon>Bacteria</taxon>
        <taxon>Pseudomonadati</taxon>
        <taxon>Atribacterota</taxon>
        <taxon>Atribacteria</taxon>
        <taxon>Atribacterales</taxon>
        <taxon>Candidatus Caldatribacteriaceae</taxon>
        <taxon>Candidatus Caldatribacterium</taxon>
    </lineage>
</organism>
<dbReference type="SMART" id="SM00354">
    <property type="entry name" value="HTH_LACI"/>
    <property type="match status" value="1"/>
</dbReference>
<dbReference type="PROSITE" id="PS50932">
    <property type="entry name" value="HTH_LACI_2"/>
    <property type="match status" value="1"/>
</dbReference>
<dbReference type="SUPFAM" id="SSF47413">
    <property type="entry name" value="lambda repressor-like DNA-binding domains"/>
    <property type="match status" value="1"/>
</dbReference>
<gene>
    <name evidence="5" type="ORF">ENV30_01690</name>
</gene>
<protein>
    <submittedName>
        <fullName evidence="5">LacI family transcriptional regulator</fullName>
    </submittedName>
</protein>
<accession>A0A7V4DDW7</accession>
<evidence type="ECO:0000256" key="2">
    <source>
        <dbReference type="ARBA" id="ARBA00023125"/>
    </source>
</evidence>
<dbReference type="InterPro" id="IPR028082">
    <property type="entry name" value="Peripla_BP_I"/>
</dbReference>
<keyword evidence="3" id="KW-0804">Transcription</keyword>
<evidence type="ECO:0000256" key="1">
    <source>
        <dbReference type="ARBA" id="ARBA00023015"/>
    </source>
</evidence>
<dbReference type="CDD" id="cd06267">
    <property type="entry name" value="PBP1_LacI_sugar_binding-like"/>
    <property type="match status" value="1"/>
</dbReference>
<dbReference type="InterPro" id="IPR010982">
    <property type="entry name" value="Lambda_DNA-bd_dom_sf"/>
</dbReference>
<feature type="domain" description="HTH lacI-type" evidence="4">
    <location>
        <begin position="7"/>
        <end position="61"/>
    </location>
</feature>
<dbReference type="AlphaFoldDB" id="A0A7V4DDW7"/>
<name>A0A7V4DDW7_9BACT</name>
<dbReference type="GO" id="GO:0000976">
    <property type="term" value="F:transcription cis-regulatory region binding"/>
    <property type="evidence" value="ECO:0007669"/>
    <property type="project" value="TreeGrafter"/>
</dbReference>
<keyword evidence="2" id="KW-0238">DNA-binding</keyword>
<dbReference type="Gene3D" id="3.40.50.2300">
    <property type="match status" value="2"/>
</dbReference>
<proteinExistence type="predicted"/>
<dbReference type="PRINTS" id="PR00036">
    <property type="entry name" value="HTHLACI"/>
</dbReference>
<keyword evidence="1" id="KW-0805">Transcription regulation</keyword>
<dbReference type="PROSITE" id="PS00356">
    <property type="entry name" value="HTH_LACI_1"/>
    <property type="match status" value="1"/>
</dbReference>
<dbReference type="InterPro" id="IPR000843">
    <property type="entry name" value="HTH_LacI"/>
</dbReference>
<dbReference type="InterPro" id="IPR001761">
    <property type="entry name" value="Peripla_BP/Lac1_sug-bd_dom"/>
</dbReference>
<dbReference type="PANTHER" id="PTHR30146:SF109">
    <property type="entry name" value="HTH-TYPE TRANSCRIPTIONAL REGULATOR GALS"/>
    <property type="match status" value="1"/>
</dbReference>
<dbReference type="CDD" id="cd01392">
    <property type="entry name" value="HTH_LacI"/>
    <property type="match status" value="1"/>
</dbReference>
<evidence type="ECO:0000313" key="5">
    <source>
        <dbReference type="EMBL" id="HGI30015.1"/>
    </source>
</evidence>